<evidence type="ECO:0000259" key="11">
    <source>
        <dbReference type="Pfam" id="PF02514"/>
    </source>
</evidence>
<organism evidence="13">
    <name type="scientific">Ditylum brightwellii</name>
    <dbReference type="NCBI Taxonomy" id="49249"/>
    <lineage>
        <taxon>Eukaryota</taxon>
        <taxon>Sar</taxon>
        <taxon>Stramenopiles</taxon>
        <taxon>Ochrophyta</taxon>
        <taxon>Bacillariophyta</taxon>
        <taxon>Mediophyceae</taxon>
        <taxon>Lithodesmiophycidae</taxon>
        <taxon>Lithodesmiales</taxon>
        <taxon>Lithodesmiaceae</taxon>
        <taxon>Ditylum</taxon>
    </lineage>
</organism>
<protein>
    <recommendedName>
        <fullName evidence="2">magnesium chelatase</fullName>
        <ecNumber evidence="2">6.6.1.1</ecNumber>
    </recommendedName>
</protein>
<evidence type="ECO:0000256" key="2">
    <source>
        <dbReference type="ARBA" id="ARBA00012825"/>
    </source>
</evidence>
<keyword evidence="3" id="KW-0602">Photosynthesis</keyword>
<evidence type="ECO:0000256" key="4">
    <source>
        <dbReference type="ARBA" id="ARBA00022598"/>
    </source>
</evidence>
<feature type="compositionally biased region" description="Basic residues" evidence="10">
    <location>
        <begin position="1"/>
        <end position="23"/>
    </location>
</feature>
<evidence type="ECO:0000256" key="9">
    <source>
        <dbReference type="ARBA" id="ARBA00048693"/>
    </source>
</evidence>
<dbReference type="InterPro" id="IPR003672">
    <property type="entry name" value="CobN/Mg_chltase"/>
</dbReference>
<dbReference type="NCBIfam" id="TIGR02025">
    <property type="entry name" value="BchH"/>
    <property type="match status" value="1"/>
</dbReference>
<reference evidence="13" key="1">
    <citation type="submission" date="2021-01" db="EMBL/GenBank/DDBJ databases">
        <authorList>
            <person name="Corre E."/>
            <person name="Pelletier E."/>
            <person name="Niang G."/>
            <person name="Scheremetjew M."/>
            <person name="Finn R."/>
            <person name="Kale V."/>
            <person name="Holt S."/>
            <person name="Cochrane G."/>
            <person name="Meng A."/>
            <person name="Brown T."/>
            <person name="Cohen L."/>
        </authorList>
    </citation>
    <scope>NUCLEOTIDE SEQUENCE</scope>
    <source>
        <strain evidence="13">Pop2</strain>
    </source>
</reference>
<dbReference type="CDD" id="cd10150">
    <property type="entry name" value="CobN_like"/>
    <property type="match status" value="1"/>
</dbReference>
<comment type="similarity">
    <text evidence="1">Belongs to the Mg-chelatase subunit H family.</text>
</comment>
<dbReference type="GO" id="GO:0015995">
    <property type="term" value="P:chlorophyll biosynthetic process"/>
    <property type="evidence" value="ECO:0007669"/>
    <property type="project" value="UniProtKB-KW"/>
</dbReference>
<evidence type="ECO:0000259" key="12">
    <source>
        <dbReference type="Pfam" id="PF11965"/>
    </source>
</evidence>
<keyword evidence="5" id="KW-0547">Nucleotide-binding</keyword>
<evidence type="ECO:0000256" key="6">
    <source>
        <dbReference type="ARBA" id="ARBA00022840"/>
    </source>
</evidence>
<sequence length="1541" mass="168868">MTARKRYRRGKGTTRNRQRKRQPRGIITPAVFLLSLTAAAGFSLNSQPFITSTSTSPFQKSSIIGKAVFAELCRNGDFIHTKKQKSTHGLVRSTQLHASRRASSELFYTDNDEVDVVDAPITSLNPSKKGNDSNPSCPNIVLVTGFESFNRELYMEAASQLPNSCKINIKVFADKDIRSAQLAAMSDTEEGMGINPEFADAVRHADAFVGSLIFDYDDVLAVKSLLPYVKGPRLLFESATEIMEFNRVGSFTMEKTGDGPSGPPPAVKAILSKFSSGKEEDKINGYLKMLKVGPDLLKFIPGEKAGDLRTWLEAYRYWNQGGKNNVKAMLQLLTQRCLVKKESSAAHVSDTVLPQLEITPDVGLLHPLLLMQSSGLPNQYFESPKKYLDWRLSPECVSLSSKKGFRLAPPTAPRVAVLLYRKHVISGLRYISDLITIIESQGLLPIPIFINGVEAHTIVRDLLTSKHEIEGVAHGTTVRDVTYQPSKAASVDAIVNTIGFPLVGGPAGSMEAGRNVAVAETLLTSMNVPYIVASPLLVQSIPQWKQSGVLGLQSVILYSLPELDGAIDTCVLGGLVGDKIALIPERVRKMTSRVNGWMNLRRTPPSERKITIMVYGFPPNVGAVGTAALLDVPNSLERLLKRLDKDGYDVGGFATDPDASGESLVAALAILSENSVITTGASKMQEAIDARIERAKKGDITTAATLARPGGGLGGAKVKAFDVSRDDLDKSLGKYMSKKVNRAWSEKDRGPGVSGKGQLVVSGIQVGNVWITVQPLLGVEGDPMRLLFERDLTPHPQYCAGYEWMKKPEEEGGIGSQAVIHLGMHGTVEWLPGQPLGNDRQSWSDELLGGLPNIYVYAANNPSESILAKRRGYGTLVSYNVPPYGRAGLYLELANLKDLLNEYRESKASDNVSGKNSHVDLRDAIWSSCQRCEITADVPLLISDGEETNVVTGADLPESLTDDIFDRWALTVSDYLVELQDRLFSSGLHTLGDTPTDTEMTSYLQAYFGEKLSEEDCAKAISKWKEEQEFKTKGQSESNVLETIWSSFQEFAMKFTQDQSLESIKESNNASEEKISEHDVIFAEATNIVSLLGQTTEELDSIMNLLGGGYIKPKPGGDLLRDGTSVLPTGRNIHALDPYRMPSAGAWARGQRAAEEILRQHCEANNGAYPETTAVTLWGLDTIKTRGESIAIVLSLVGARPVKEGTGRTVRYDLVPLEELGRPRVDVLASLSGIFRDSFANVVDLLDDMFERAASAENEPDEMNFIKKHASELAADGVERPAARLFSNPPGDYGSMVNEVVSSGDWKESESLGETWKGRNVFSYGRNEGNEVRSGTARPVVLDKLLSTTERVVQEIDSVEYGLTDIQEYYANTGALKKAAENRKPLDSTTGQKKKVPLSIIEAFGGGSFEDSSARLPVRDVEDVLRLEYRSKLLNPKWRDTMIDQGSGGAYEISQRMTAIVGWAATADVDNFVFDEAAERYALDEETAKKLQKSNPEAFKNVVRRLLEAAGRGMWETDDETIEKLRDLYSDADDLVEQVSF</sequence>
<feature type="domain" description="Magnesium chelatase subunit H N-terminal" evidence="12">
    <location>
        <begin position="140"/>
        <end position="312"/>
    </location>
</feature>
<comment type="pathway">
    <text evidence="8">Porphyrin-containing compound metabolism.</text>
</comment>
<dbReference type="InterPro" id="IPR011771">
    <property type="entry name" value="BchH"/>
</dbReference>
<dbReference type="EC" id="6.6.1.1" evidence="2"/>
<evidence type="ECO:0000256" key="1">
    <source>
        <dbReference type="ARBA" id="ARBA00010851"/>
    </source>
</evidence>
<comment type="catalytic activity">
    <reaction evidence="9">
        <text>protoporphyrin IX + Mg(2+) + ATP + H2O = Mg-protoporphyrin IX + ADP + phosphate + 3 H(+)</text>
        <dbReference type="Rhea" id="RHEA:13961"/>
        <dbReference type="ChEBI" id="CHEBI:15377"/>
        <dbReference type="ChEBI" id="CHEBI:15378"/>
        <dbReference type="ChEBI" id="CHEBI:18420"/>
        <dbReference type="ChEBI" id="CHEBI:30616"/>
        <dbReference type="ChEBI" id="CHEBI:43474"/>
        <dbReference type="ChEBI" id="CHEBI:57306"/>
        <dbReference type="ChEBI" id="CHEBI:60492"/>
        <dbReference type="ChEBI" id="CHEBI:456216"/>
        <dbReference type="EC" id="6.6.1.1"/>
    </reaction>
</comment>
<dbReference type="GO" id="GO:0015979">
    <property type="term" value="P:photosynthesis"/>
    <property type="evidence" value="ECO:0007669"/>
    <property type="project" value="UniProtKB-KW"/>
</dbReference>
<dbReference type="InterPro" id="IPR022571">
    <property type="entry name" value="Mg_chelatase_H_N"/>
</dbReference>
<dbReference type="EMBL" id="HBGN01011319">
    <property type="protein sequence ID" value="CAD9322789.1"/>
    <property type="molecule type" value="Transcribed_RNA"/>
</dbReference>
<dbReference type="PANTHER" id="PTHR44119">
    <property type="entry name" value="MAGNESIUM-CHELATASE SUBUNIT CHLH, CHLOROPLASTIC"/>
    <property type="match status" value="1"/>
</dbReference>
<evidence type="ECO:0000256" key="3">
    <source>
        <dbReference type="ARBA" id="ARBA00022531"/>
    </source>
</evidence>
<feature type="region of interest" description="Disordered" evidence="10">
    <location>
        <begin position="1"/>
        <end position="24"/>
    </location>
</feature>
<evidence type="ECO:0000256" key="7">
    <source>
        <dbReference type="ARBA" id="ARBA00023171"/>
    </source>
</evidence>
<dbReference type="Pfam" id="PF11965">
    <property type="entry name" value="DUF3479"/>
    <property type="match status" value="1"/>
</dbReference>
<keyword evidence="6" id="KW-0067">ATP-binding</keyword>
<feature type="domain" description="CobN/magnesium chelatase" evidence="11">
    <location>
        <begin position="315"/>
        <end position="1522"/>
    </location>
</feature>
<proteinExistence type="inferred from homology"/>
<evidence type="ECO:0000256" key="5">
    <source>
        <dbReference type="ARBA" id="ARBA00022741"/>
    </source>
</evidence>
<dbReference type="PANTHER" id="PTHR44119:SF1">
    <property type="entry name" value="MAGNESIUM-CHELATASE SUBUNIT CHLH, CHLOROPLASTIC"/>
    <property type="match status" value="1"/>
</dbReference>
<evidence type="ECO:0000256" key="8">
    <source>
        <dbReference type="ARBA" id="ARBA00023444"/>
    </source>
</evidence>
<dbReference type="Pfam" id="PF02514">
    <property type="entry name" value="CobN-Mg_chel"/>
    <property type="match status" value="1"/>
</dbReference>
<evidence type="ECO:0000256" key="10">
    <source>
        <dbReference type="SAM" id="MobiDB-lite"/>
    </source>
</evidence>
<dbReference type="GO" id="GO:0005524">
    <property type="term" value="F:ATP binding"/>
    <property type="evidence" value="ECO:0007669"/>
    <property type="project" value="UniProtKB-KW"/>
</dbReference>
<keyword evidence="4" id="KW-0436">Ligase</keyword>
<name>A0A7S2E9I9_9STRA</name>
<gene>
    <name evidence="13" type="ORF">DBRI1063_LOCUS7213</name>
</gene>
<dbReference type="GO" id="GO:0016851">
    <property type="term" value="F:magnesium chelatase activity"/>
    <property type="evidence" value="ECO:0007669"/>
    <property type="project" value="UniProtKB-EC"/>
</dbReference>
<keyword evidence="7" id="KW-0149">Chlorophyll biosynthesis</keyword>
<evidence type="ECO:0000313" key="13">
    <source>
        <dbReference type="EMBL" id="CAD9322789.1"/>
    </source>
</evidence>
<accession>A0A7S2E9I9</accession>